<evidence type="ECO:0000256" key="1">
    <source>
        <dbReference type="ARBA" id="ARBA00006336"/>
    </source>
</evidence>
<dbReference type="AlphaFoldDB" id="A0A7L6N1B9"/>
<dbReference type="Proteomes" id="UP000512167">
    <property type="component" value="Chromosome"/>
</dbReference>
<proteinExistence type="inferred from homology"/>
<dbReference type="Pfam" id="PF00857">
    <property type="entry name" value="Isochorismatase"/>
    <property type="match status" value="1"/>
</dbReference>
<organism evidence="9 10">
    <name type="scientific">Hujiaoplasma nucleasis</name>
    <dbReference type="NCBI Taxonomy" id="2725268"/>
    <lineage>
        <taxon>Bacteria</taxon>
        <taxon>Bacillati</taxon>
        <taxon>Mycoplasmatota</taxon>
        <taxon>Mollicutes</taxon>
        <taxon>Candidatus Izemoplasmatales</taxon>
        <taxon>Hujiaoplasmataceae</taxon>
        <taxon>Hujiaoplasma</taxon>
    </lineage>
</organism>
<gene>
    <name evidence="9" type="ORF">HF295_03405</name>
</gene>
<dbReference type="Gene3D" id="3.40.50.850">
    <property type="entry name" value="Isochorismatase-like"/>
    <property type="match status" value="1"/>
</dbReference>
<dbReference type="EC" id="3.5.1.19" evidence="6"/>
<keyword evidence="2" id="KW-0662">Pyridine nucleotide biosynthesis</keyword>
<sequence>MKKCLIVVDYQNDFIDGSLGFKNALEIKDQIINKVKNYRFNDHDIIFTKDTHDFDYLNTEEGKHLPVDHCIKGSRGHEIQEDVLKLIDKEDMIFEKKTFPSIDLGIYLKDKGYEFIELCGLVSNICVISNAVIAKAALPNAHILVDALATASADDVLHKKSLDVMEGLHIEVINR</sequence>
<dbReference type="EMBL" id="CP051151">
    <property type="protein sequence ID" value="QLY39953.1"/>
    <property type="molecule type" value="Genomic_DNA"/>
</dbReference>
<keyword evidence="4 9" id="KW-0378">Hydrolase</keyword>
<dbReference type="GO" id="GO:0008936">
    <property type="term" value="F:nicotinamidase activity"/>
    <property type="evidence" value="ECO:0007669"/>
    <property type="project" value="UniProtKB-EC"/>
</dbReference>
<comment type="similarity">
    <text evidence="1">Belongs to the isochorismatase family.</text>
</comment>
<evidence type="ECO:0000259" key="8">
    <source>
        <dbReference type="Pfam" id="PF00857"/>
    </source>
</evidence>
<feature type="domain" description="Isochorismatase-like" evidence="8">
    <location>
        <begin position="4"/>
        <end position="172"/>
    </location>
</feature>
<dbReference type="PANTHER" id="PTHR11080:SF2">
    <property type="entry name" value="LD05707P"/>
    <property type="match status" value="1"/>
</dbReference>
<accession>A0A7L6N1B9</accession>
<dbReference type="CDD" id="cd00431">
    <property type="entry name" value="cysteine_hydrolases"/>
    <property type="match status" value="1"/>
</dbReference>
<reference evidence="9 10" key="1">
    <citation type="submission" date="2020-04" db="EMBL/GenBank/DDBJ databases">
        <authorList>
            <person name="Zheng R.K."/>
            <person name="Sun C.M."/>
        </authorList>
    </citation>
    <scope>NUCLEOTIDE SEQUENCE [LARGE SCALE GENOMIC DNA]</scope>
    <source>
        <strain evidence="10">zrk29</strain>
    </source>
</reference>
<dbReference type="PANTHER" id="PTHR11080">
    <property type="entry name" value="PYRAZINAMIDASE/NICOTINAMIDASE"/>
    <property type="match status" value="1"/>
</dbReference>
<evidence type="ECO:0000256" key="6">
    <source>
        <dbReference type="ARBA" id="ARBA00039017"/>
    </source>
</evidence>
<keyword evidence="10" id="KW-1185">Reference proteome</keyword>
<evidence type="ECO:0000256" key="7">
    <source>
        <dbReference type="ARBA" id="ARBA00043224"/>
    </source>
</evidence>
<comment type="pathway">
    <text evidence="5">Cofactor biosynthesis; nicotinate biosynthesis; nicotinate from nicotinamide: step 1/1.</text>
</comment>
<dbReference type="InterPro" id="IPR052347">
    <property type="entry name" value="Isochorismatase_Nicotinamidase"/>
</dbReference>
<dbReference type="RefSeq" id="WP_312032447.1">
    <property type="nucleotide sequence ID" value="NZ_CP051151.1"/>
</dbReference>
<dbReference type="InterPro" id="IPR000868">
    <property type="entry name" value="Isochorismatase-like_dom"/>
</dbReference>
<dbReference type="KEGG" id="tbk:HF295_03405"/>
<dbReference type="SUPFAM" id="SSF52499">
    <property type="entry name" value="Isochorismatase-like hydrolases"/>
    <property type="match status" value="1"/>
</dbReference>
<keyword evidence="3" id="KW-0479">Metal-binding</keyword>
<evidence type="ECO:0000313" key="9">
    <source>
        <dbReference type="EMBL" id="QLY39953.1"/>
    </source>
</evidence>
<evidence type="ECO:0000256" key="4">
    <source>
        <dbReference type="ARBA" id="ARBA00022801"/>
    </source>
</evidence>
<evidence type="ECO:0000256" key="3">
    <source>
        <dbReference type="ARBA" id="ARBA00022723"/>
    </source>
</evidence>
<evidence type="ECO:0000256" key="5">
    <source>
        <dbReference type="ARBA" id="ARBA00037900"/>
    </source>
</evidence>
<protein>
    <recommendedName>
        <fullName evidence="6">nicotinamidase</fullName>
        <ecNumber evidence="6">3.5.1.19</ecNumber>
    </recommendedName>
    <alternativeName>
        <fullName evidence="7">Nicotinamide deamidase</fullName>
    </alternativeName>
</protein>
<dbReference type="GO" id="GO:0046872">
    <property type="term" value="F:metal ion binding"/>
    <property type="evidence" value="ECO:0007669"/>
    <property type="project" value="UniProtKB-KW"/>
</dbReference>
<evidence type="ECO:0000313" key="10">
    <source>
        <dbReference type="Proteomes" id="UP000512167"/>
    </source>
</evidence>
<evidence type="ECO:0000256" key="2">
    <source>
        <dbReference type="ARBA" id="ARBA00022642"/>
    </source>
</evidence>
<dbReference type="InterPro" id="IPR036380">
    <property type="entry name" value="Isochorismatase-like_sf"/>
</dbReference>
<name>A0A7L6N1B9_9MOLU</name>
<dbReference type="GO" id="GO:0019363">
    <property type="term" value="P:pyridine nucleotide biosynthetic process"/>
    <property type="evidence" value="ECO:0007669"/>
    <property type="project" value="UniProtKB-KW"/>
</dbReference>